<dbReference type="PROSITE" id="PS50995">
    <property type="entry name" value="HTH_MARR_2"/>
    <property type="match status" value="1"/>
</dbReference>
<dbReference type="AlphaFoldDB" id="A0A231H576"/>
<dbReference type="InterPro" id="IPR036390">
    <property type="entry name" value="WH_DNA-bd_sf"/>
</dbReference>
<protein>
    <submittedName>
        <fullName evidence="2">HTH-type transcriptional regulator MhqR</fullName>
    </submittedName>
</protein>
<name>A0A231H576_9NOCA</name>
<dbReference type="SMART" id="SM00347">
    <property type="entry name" value="HTH_MARR"/>
    <property type="match status" value="1"/>
</dbReference>
<dbReference type="GO" id="GO:0006950">
    <property type="term" value="P:response to stress"/>
    <property type="evidence" value="ECO:0007669"/>
    <property type="project" value="TreeGrafter"/>
</dbReference>
<dbReference type="EMBL" id="NGAF01000008">
    <property type="protein sequence ID" value="OXR43968.1"/>
    <property type="molecule type" value="Genomic_DNA"/>
</dbReference>
<dbReference type="InterPro" id="IPR039422">
    <property type="entry name" value="MarR/SlyA-like"/>
</dbReference>
<dbReference type="SUPFAM" id="SSF46785">
    <property type="entry name" value="Winged helix' DNA-binding domain"/>
    <property type="match status" value="1"/>
</dbReference>
<gene>
    <name evidence="2" type="primary">mhqR_2</name>
    <name evidence="2" type="ORF">B7C42_04207</name>
</gene>
<dbReference type="PRINTS" id="PR00598">
    <property type="entry name" value="HTHMARR"/>
</dbReference>
<dbReference type="GO" id="GO:0003700">
    <property type="term" value="F:DNA-binding transcription factor activity"/>
    <property type="evidence" value="ECO:0007669"/>
    <property type="project" value="InterPro"/>
</dbReference>
<accession>A0A231H576</accession>
<dbReference type="InterPro" id="IPR000835">
    <property type="entry name" value="HTH_MarR-typ"/>
</dbReference>
<dbReference type="Proteomes" id="UP000215506">
    <property type="component" value="Unassembled WGS sequence"/>
</dbReference>
<dbReference type="InterPro" id="IPR036388">
    <property type="entry name" value="WH-like_DNA-bd_sf"/>
</dbReference>
<organism evidence="2 3">
    <name type="scientific">Nocardia cerradoensis</name>
    <dbReference type="NCBI Taxonomy" id="85688"/>
    <lineage>
        <taxon>Bacteria</taxon>
        <taxon>Bacillati</taxon>
        <taxon>Actinomycetota</taxon>
        <taxon>Actinomycetes</taxon>
        <taxon>Mycobacteriales</taxon>
        <taxon>Nocardiaceae</taxon>
        <taxon>Nocardia</taxon>
    </lineage>
</organism>
<comment type="caution">
    <text evidence="2">The sequence shown here is derived from an EMBL/GenBank/DDBJ whole genome shotgun (WGS) entry which is preliminary data.</text>
</comment>
<proteinExistence type="predicted"/>
<evidence type="ECO:0000313" key="2">
    <source>
        <dbReference type="EMBL" id="OXR43968.1"/>
    </source>
</evidence>
<dbReference type="Pfam" id="PF01047">
    <property type="entry name" value="MarR"/>
    <property type="match status" value="1"/>
</dbReference>
<dbReference type="PANTHER" id="PTHR33164">
    <property type="entry name" value="TRANSCRIPTIONAL REGULATOR, MARR FAMILY"/>
    <property type="match status" value="1"/>
</dbReference>
<keyword evidence="3" id="KW-1185">Reference proteome</keyword>
<dbReference type="RefSeq" id="WP_094026241.1">
    <property type="nucleotide sequence ID" value="NZ_NGAF01000008.1"/>
</dbReference>
<dbReference type="Gene3D" id="1.10.10.10">
    <property type="entry name" value="Winged helix-like DNA-binding domain superfamily/Winged helix DNA-binding domain"/>
    <property type="match status" value="1"/>
</dbReference>
<reference evidence="2 3" key="1">
    <citation type="submission" date="2017-07" db="EMBL/GenBank/DDBJ databases">
        <title>First draft Genome Sequence of Nocardia cerradoensis isolated from human infection.</title>
        <authorList>
            <person name="Carrasco G."/>
        </authorList>
    </citation>
    <scope>NUCLEOTIDE SEQUENCE [LARGE SCALE GENOMIC DNA]</scope>
    <source>
        <strain evidence="2 3">CNM20130759</strain>
    </source>
</reference>
<dbReference type="PANTHER" id="PTHR33164:SF99">
    <property type="entry name" value="MARR FAMILY REGULATORY PROTEIN"/>
    <property type="match status" value="1"/>
</dbReference>
<feature type="domain" description="HTH marR-type" evidence="1">
    <location>
        <begin position="11"/>
        <end position="149"/>
    </location>
</feature>
<sequence length="160" mass="17943">MEHTHDADLFDDPRLSDIGMLFEATSGIRRKLEPTWSANGLSVLDFTALMRLSRSPGRRLRMTDLADQAQLSTSGVTRLVDRLERNGFARRQSDPNDRRSSYAALTAAGATRLAKVLPEYLEILDTWFYGQLTPEQCEALISGLRIIRDATFPEAGRLSD</sequence>
<evidence type="ECO:0000313" key="3">
    <source>
        <dbReference type="Proteomes" id="UP000215506"/>
    </source>
</evidence>
<evidence type="ECO:0000259" key="1">
    <source>
        <dbReference type="PROSITE" id="PS50995"/>
    </source>
</evidence>